<protein>
    <submittedName>
        <fullName evidence="8">Halocyanin hcpH</fullName>
    </submittedName>
</protein>
<dbReference type="GO" id="GO:0009055">
    <property type="term" value="F:electron transfer activity"/>
    <property type="evidence" value="ECO:0007669"/>
    <property type="project" value="InterPro"/>
</dbReference>
<evidence type="ECO:0000256" key="1">
    <source>
        <dbReference type="ARBA" id="ARBA00004370"/>
    </source>
</evidence>
<accession>M0M9U4</accession>
<dbReference type="OrthoDB" id="4392at2157"/>
<dbReference type="InterPro" id="IPR028871">
    <property type="entry name" value="BlueCu_1_BS"/>
</dbReference>
<comment type="caution">
    <text evidence="8">The sequence shown here is derived from an EMBL/GenBank/DDBJ whole genome shotgun (WGS) entry which is preliminary data.</text>
</comment>
<dbReference type="eggNOG" id="arCOG02917">
    <property type="taxonomic scope" value="Archaea"/>
</dbReference>
<dbReference type="AlphaFoldDB" id="M0M9U4"/>
<reference evidence="8 9" key="1">
    <citation type="journal article" date="2014" name="PLoS Genet.">
        <title>Phylogenetically driven sequencing of extremely halophilic archaea reveals strategies for static and dynamic osmo-response.</title>
        <authorList>
            <person name="Becker E.A."/>
            <person name="Seitzer P.M."/>
            <person name="Tritt A."/>
            <person name="Larsen D."/>
            <person name="Krusor M."/>
            <person name="Yao A.I."/>
            <person name="Wu D."/>
            <person name="Madern D."/>
            <person name="Eisen J.A."/>
            <person name="Darling A.E."/>
            <person name="Facciotti M.T."/>
        </authorList>
    </citation>
    <scope>NUCLEOTIDE SEQUENCE [LARGE SCALE GENOMIC DNA]</scope>
    <source>
        <strain evidence="8 9">100A6</strain>
    </source>
</reference>
<proteinExistence type="predicted"/>
<dbReference type="Proteomes" id="UP000011566">
    <property type="component" value="Unassembled WGS sequence"/>
</dbReference>
<dbReference type="GO" id="GO:0016020">
    <property type="term" value="C:membrane"/>
    <property type="evidence" value="ECO:0007669"/>
    <property type="project" value="UniProtKB-SubCell"/>
</dbReference>
<name>M0M9U4_9EURY</name>
<sequence length="138" mass="14551">MDRRAFLAASTGVAVGLAGCLGAAEGESDYDIGMSASAFLPEDDFEPRVGEPVVWRNTGMRAHTVTAYGSGIPDDAAFFASGGFETTAEARRAWNRNGGGAINGGETYEHTFEVPGTYNYFCIPHEPGGMVGSFEVVE</sequence>
<dbReference type="Pfam" id="PF00127">
    <property type="entry name" value="Copper-bind"/>
    <property type="match status" value="1"/>
</dbReference>
<evidence type="ECO:0000313" key="8">
    <source>
        <dbReference type="EMBL" id="EMA41409.1"/>
    </source>
</evidence>
<evidence type="ECO:0000313" key="9">
    <source>
        <dbReference type="Proteomes" id="UP000011566"/>
    </source>
</evidence>
<evidence type="ECO:0000256" key="4">
    <source>
        <dbReference type="ARBA" id="ARBA00022982"/>
    </source>
</evidence>
<dbReference type="EMBL" id="AOMB01000005">
    <property type="protein sequence ID" value="EMA41409.1"/>
    <property type="molecule type" value="Genomic_DNA"/>
</dbReference>
<feature type="domain" description="Blue (type 1) copper" evidence="7">
    <location>
        <begin position="48"/>
        <end position="136"/>
    </location>
</feature>
<evidence type="ECO:0000256" key="5">
    <source>
        <dbReference type="ARBA" id="ARBA00023008"/>
    </source>
</evidence>
<dbReference type="PANTHER" id="PTHR34192">
    <property type="entry name" value="PLASTOCYANIN MAJOR ISOFORM, CHLOROPLASTIC-RELATED"/>
    <property type="match status" value="1"/>
</dbReference>
<evidence type="ECO:0000256" key="2">
    <source>
        <dbReference type="ARBA" id="ARBA00022448"/>
    </source>
</evidence>
<dbReference type="PATRIC" id="fig|1132509.6.peg.262"/>
<organism evidence="8 9">
    <name type="scientific">Halococcus hamelinensis 100A6</name>
    <dbReference type="NCBI Taxonomy" id="1132509"/>
    <lineage>
        <taxon>Archaea</taxon>
        <taxon>Methanobacteriati</taxon>
        <taxon>Methanobacteriota</taxon>
        <taxon>Stenosarchaea group</taxon>
        <taxon>Halobacteria</taxon>
        <taxon>Halobacteriales</taxon>
        <taxon>Halococcaceae</taxon>
        <taxon>Halococcus</taxon>
    </lineage>
</organism>
<comment type="subcellular location">
    <subcellularLocation>
        <location evidence="1">Membrane</location>
    </subcellularLocation>
</comment>
<dbReference type="SUPFAM" id="SSF49503">
    <property type="entry name" value="Cupredoxins"/>
    <property type="match status" value="1"/>
</dbReference>
<keyword evidence="5" id="KW-0186">Copper</keyword>
<evidence type="ECO:0000256" key="3">
    <source>
        <dbReference type="ARBA" id="ARBA00022723"/>
    </source>
</evidence>
<dbReference type="RefSeq" id="WP_007690013.1">
    <property type="nucleotide sequence ID" value="NZ_AJRK01000027.1"/>
</dbReference>
<keyword evidence="9" id="KW-1185">Reference proteome</keyword>
<keyword evidence="2" id="KW-0813">Transport</keyword>
<dbReference type="PROSITE" id="PS00196">
    <property type="entry name" value="COPPER_BLUE"/>
    <property type="match status" value="1"/>
</dbReference>
<dbReference type="GO" id="GO:0005507">
    <property type="term" value="F:copper ion binding"/>
    <property type="evidence" value="ECO:0007669"/>
    <property type="project" value="InterPro"/>
</dbReference>
<dbReference type="Gene3D" id="2.60.40.420">
    <property type="entry name" value="Cupredoxins - blue copper proteins"/>
    <property type="match status" value="1"/>
</dbReference>
<evidence type="ECO:0000256" key="6">
    <source>
        <dbReference type="ARBA" id="ARBA00023136"/>
    </source>
</evidence>
<dbReference type="PROSITE" id="PS51257">
    <property type="entry name" value="PROKAR_LIPOPROTEIN"/>
    <property type="match status" value="1"/>
</dbReference>
<gene>
    <name evidence="8" type="ORF">C447_01105</name>
</gene>
<keyword evidence="3" id="KW-0479">Metal-binding</keyword>
<keyword evidence="4" id="KW-0249">Electron transport</keyword>
<dbReference type="InterPro" id="IPR000923">
    <property type="entry name" value="BlueCu_1"/>
</dbReference>
<evidence type="ECO:0000259" key="7">
    <source>
        <dbReference type="Pfam" id="PF00127"/>
    </source>
</evidence>
<keyword evidence="6" id="KW-0472">Membrane</keyword>
<dbReference type="InterPro" id="IPR008972">
    <property type="entry name" value="Cupredoxin"/>
</dbReference>
<dbReference type="PANTHER" id="PTHR34192:SF10">
    <property type="entry name" value="PLASTOCYANIN MAJOR ISOFORM, CHLOROPLASTIC-RELATED"/>
    <property type="match status" value="1"/>
</dbReference>